<keyword evidence="1" id="KW-0812">Transmembrane</keyword>
<sequence length="74" mass="8270">MWIIDALKLVGWQALQATLLFVAAGWLVIANRARLAWFLKGILRMVVYPLVLLANGYDAAEALKPAGKLVRYED</sequence>
<proteinExistence type="predicted"/>
<organism evidence="2 3">
    <name type="scientific">Weissella cibaria</name>
    <dbReference type="NCBI Taxonomy" id="137591"/>
    <lineage>
        <taxon>Bacteria</taxon>
        <taxon>Bacillati</taxon>
        <taxon>Bacillota</taxon>
        <taxon>Bacilli</taxon>
        <taxon>Lactobacillales</taxon>
        <taxon>Lactobacillaceae</taxon>
        <taxon>Weissella</taxon>
    </lineage>
</organism>
<dbReference type="EMBL" id="JWHT01000021">
    <property type="protein sequence ID" value="KIU24956.1"/>
    <property type="molecule type" value="Genomic_DNA"/>
</dbReference>
<feature type="transmembrane region" description="Helical" evidence="1">
    <location>
        <begin position="37"/>
        <end position="57"/>
    </location>
</feature>
<dbReference type="AlphaFoldDB" id="A0A0D1MAN4"/>
<evidence type="ECO:0000256" key="1">
    <source>
        <dbReference type="SAM" id="Phobius"/>
    </source>
</evidence>
<evidence type="ECO:0000313" key="3">
    <source>
        <dbReference type="Proteomes" id="UP000032289"/>
    </source>
</evidence>
<dbReference type="Proteomes" id="UP000032289">
    <property type="component" value="Unassembled WGS sequence"/>
</dbReference>
<name>A0A0D1MAN4_9LACO</name>
<keyword evidence="1" id="KW-0472">Membrane</keyword>
<dbReference type="RefSeq" id="WP_043941007.1">
    <property type="nucleotide sequence ID" value="NZ_JWHT01000021.1"/>
</dbReference>
<evidence type="ECO:0000313" key="2">
    <source>
        <dbReference type="EMBL" id="KIU24956.1"/>
    </source>
</evidence>
<gene>
    <name evidence="2" type="ORF">ab3b_00881</name>
</gene>
<protein>
    <submittedName>
        <fullName evidence="2">Uncharacterized protein</fullName>
    </submittedName>
</protein>
<reference evidence="2 3" key="1">
    <citation type="journal article" date="2015" name="Microbiology (Mosc.)">
        <title>Genomics of the Weissella cibaria species with an examination of its metabolic traits.</title>
        <authorList>
            <person name="Lynch K.M."/>
            <person name="Lucid A."/>
            <person name="Arendt E.K."/>
            <person name="Sleator R.D."/>
            <person name="Lucey B."/>
            <person name="Coffey A."/>
        </authorList>
    </citation>
    <scope>NUCLEOTIDE SEQUENCE [LARGE SCALE GENOMIC DNA]</scope>
    <source>
        <strain evidence="2 3">AB3b</strain>
    </source>
</reference>
<accession>A0A0D1MAN4</accession>
<feature type="transmembrane region" description="Helical" evidence="1">
    <location>
        <begin position="12"/>
        <end position="30"/>
    </location>
</feature>
<comment type="caution">
    <text evidence="2">The sequence shown here is derived from an EMBL/GenBank/DDBJ whole genome shotgun (WGS) entry which is preliminary data.</text>
</comment>
<dbReference type="PATRIC" id="fig|137591.24.peg.864"/>
<keyword evidence="1" id="KW-1133">Transmembrane helix</keyword>